<name>A0A6L3SPQ6_9HYPH</name>
<protein>
    <submittedName>
        <fullName evidence="1">Uncharacterized protein</fullName>
    </submittedName>
</protein>
<comment type="caution">
    <text evidence="1">The sequence shown here is derived from an EMBL/GenBank/DDBJ whole genome shotgun (WGS) entry which is preliminary data.</text>
</comment>
<proteinExistence type="predicted"/>
<dbReference type="AlphaFoldDB" id="A0A6L3SPQ6"/>
<dbReference type="OrthoDB" id="7998625at2"/>
<reference evidence="1 2" key="1">
    <citation type="submission" date="2019-09" db="EMBL/GenBank/DDBJ databases">
        <title>YIM 48816 draft genome.</title>
        <authorList>
            <person name="Jiang L."/>
        </authorList>
    </citation>
    <scope>NUCLEOTIDE SEQUENCE [LARGE SCALE GENOMIC DNA]</scope>
    <source>
        <strain evidence="1 2">YIM 48816</strain>
    </source>
</reference>
<accession>A0A6L3SPQ6</accession>
<gene>
    <name evidence="1" type="ORF">F6X53_28405</name>
</gene>
<dbReference type="EMBL" id="VZZK01000050">
    <property type="protein sequence ID" value="KAB1072230.1"/>
    <property type="molecule type" value="Genomic_DNA"/>
</dbReference>
<keyword evidence="2" id="KW-1185">Reference proteome</keyword>
<dbReference type="Proteomes" id="UP000474159">
    <property type="component" value="Unassembled WGS sequence"/>
</dbReference>
<organism evidence="1 2">
    <name type="scientific">Methylobacterium soli</name>
    <dbReference type="NCBI Taxonomy" id="553447"/>
    <lineage>
        <taxon>Bacteria</taxon>
        <taxon>Pseudomonadati</taxon>
        <taxon>Pseudomonadota</taxon>
        <taxon>Alphaproteobacteria</taxon>
        <taxon>Hyphomicrobiales</taxon>
        <taxon>Methylobacteriaceae</taxon>
        <taxon>Methylobacterium</taxon>
    </lineage>
</organism>
<evidence type="ECO:0000313" key="1">
    <source>
        <dbReference type="EMBL" id="KAB1072230.1"/>
    </source>
</evidence>
<sequence>MRPSDLNKRAELTVWPGNRPARTARCREFQTLRAALAAAAEAMENEDARPWIMTEEGDILSPSWIRANAGLNRQH</sequence>
<evidence type="ECO:0000313" key="2">
    <source>
        <dbReference type="Proteomes" id="UP000474159"/>
    </source>
</evidence>